<proteinExistence type="predicted"/>
<reference evidence="5" key="1">
    <citation type="submission" date="2020-10" db="EMBL/GenBank/DDBJ databases">
        <authorList>
            <person name="Han B."/>
            <person name="Lu T."/>
            <person name="Zhao Q."/>
            <person name="Huang X."/>
            <person name="Zhao Y."/>
        </authorList>
    </citation>
    <scope>NUCLEOTIDE SEQUENCE</scope>
</reference>
<dbReference type="PANTHER" id="PTHR34997">
    <property type="entry name" value="AM15"/>
    <property type="match status" value="1"/>
</dbReference>
<dbReference type="SUPFAM" id="SSF54106">
    <property type="entry name" value="LysM domain"/>
    <property type="match status" value="1"/>
</dbReference>
<dbReference type="Proteomes" id="UP000604825">
    <property type="component" value="Unassembled WGS sequence"/>
</dbReference>
<dbReference type="Gene3D" id="3.10.350.10">
    <property type="entry name" value="LysM domain"/>
    <property type="match status" value="1"/>
</dbReference>
<feature type="domain" description="LysM" evidence="4">
    <location>
        <begin position="73"/>
        <end position="117"/>
    </location>
</feature>
<keyword evidence="6" id="KW-1185">Reference proteome</keyword>
<dbReference type="InterPro" id="IPR052210">
    <property type="entry name" value="LysM1-like"/>
</dbReference>
<organism evidence="5 6">
    <name type="scientific">Miscanthus lutarioriparius</name>
    <dbReference type="NCBI Taxonomy" id="422564"/>
    <lineage>
        <taxon>Eukaryota</taxon>
        <taxon>Viridiplantae</taxon>
        <taxon>Streptophyta</taxon>
        <taxon>Embryophyta</taxon>
        <taxon>Tracheophyta</taxon>
        <taxon>Spermatophyta</taxon>
        <taxon>Magnoliopsida</taxon>
        <taxon>Liliopsida</taxon>
        <taxon>Poales</taxon>
        <taxon>Poaceae</taxon>
        <taxon>PACMAD clade</taxon>
        <taxon>Panicoideae</taxon>
        <taxon>Andropogonodae</taxon>
        <taxon>Andropogoneae</taxon>
        <taxon>Saccharinae</taxon>
        <taxon>Miscanthus</taxon>
    </lineage>
</organism>
<accession>A0A811R616</accession>
<dbReference type="PROSITE" id="PS51782">
    <property type="entry name" value="LYSM"/>
    <property type="match status" value="1"/>
</dbReference>
<gene>
    <name evidence="5" type="ORF">NCGR_LOCUS48796</name>
</gene>
<keyword evidence="2" id="KW-0843">Virulence</keyword>
<feature type="chain" id="PRO_5032951932" description="LysM domain-containing protein" evidence="3">
    <location>
        <begin position="27"/>
        <end position="122"/>
    </location>
</feature>
<dbReference type="GO" id="GO:0008061">
    <property type="term" value="F:chitin binding"/>
    <property type="evidence" value="ECO:0007669"/>
    <property type="project" value="UniProtKB-KW"/>
</dbReference>
<keyword evidence="3" id="KW-0732">Signal</keyword>
<sequence>MANHGAAAIFLISSLLVAVALSGVDARLTAVRHNAAAALRGAKVNTRLTVRRDANGGYVLEKAAPVPELTCNKVHGVQAGETCSSMAQGSGLSQDDFLGFNPNINCEKIFIGQWVCLEATSA</sequence>
<dbReference type="EMBL" id="CAJGYO010000013">
    <property type="protein sequence ID" value="CAD6265491.1"/>
    <property type="molecule type" value="Genomic_DNA"/>
</dbReference>
<comment type="caution">
    <text evidence="5">The sequence shown here is derived from an EMBL/GenBank/DDBJ whole genome shotgun (WGS) entry which is preliminary data.</text>
</comment>
<dbReference type="InterPro" id="IPR036779">
    <property type="entry name" value="LysM_dom_sf"/>
</dbReference>
<evidence type="ECO:0000256" key="3">
    <source>
        <dbReference type="SAM" id="SignalP"/>
    </source>
</evidence>
<evidence type="ECO:0000259" key="4">
    <source>
        <dbReference type="PROSITE" id="PS51782"/>
    </source>
</evidence>
<evidence type="ECO:0000313" key="5">
    <source>
        <dbReference type="EMBL" id="CAD6265491.1"/>
    </source>
</evidence>
<dbReference type="CDD" id="cd00118">
    <property type="entry name" value="LysM"/>
    <property type="match status" value="1"/>
</dbReference>
<keyword evidence="1" id="KW-0147">Chitin-binding</keyword>
<evidence type="ECO:0000313" key="6">
    <source>
        <dbReference type="Proteomes" id="UP000604825"/>
    </source>
</evidence>
<protein>
    <recommendedName>
        <fullName evidence="4">LysM domain-containing protein</fullName>
    </recommendedName>
</protein>
<dbReference type="PANTHER" id="PTHR34997:SF22">
    <property type="entry name" value="OS01G0783000 PROTEIN"/>
    <property type="match status" value="1"/>
</dbReference>
<dbReference type="SMART" id="SM00257">
    <property type="entry name" value="LysM"/>
    <property type="match status" value="1"/>
</dbReference>
<evidence type="ECO:0000256" key="1">
    <source>
        <dbReference type="ARBA" id="ARBA00022669"/>
    </source>
</evidence>
<feature type="signal peptide" evidence="3">
    <location>
        <begin position="1"/>
        <end position="26"/>
    </location>
</feature>
<evidence type="ECO:0000256" key="2">
    <source>
        <dbReference type="ARBA" id="ARBA00023026"/>
    </source>
</evidence>
<name>A0A811R616_9POAL</name>
<dbReference type="OrthoDB" id="1921017at2759"/>
<dbReference type="InterPro" id="IPR018392">
    <property type="entry name" value="LysM"/>
</dbReference>
<dbReference type="AlphaFoldDB" id="A0A811R616"/>
<dbReference type="Pfam" id="PF01476">
    <property type="entry name" value="LysM"/>
    <property type="match status" value="1"/>
</dbReference>